<dbReference type="EMBL" id="AZNH01000003">
    <property type="protein sequence ID" value="KID91438.1"/>
    <property type="molecule type" value="Genomic_DNA"/>
</dbReference>
<sequence>MPYSVVPRWRRQQPWELATWRTRGITLLNTKTLFCQAICRDLRAERQLVRQEQWPCFLGPETTDDRRPTTDDLKVLFFGTAALSGTATVERRPRAKCI</sequence>
<dbReference type="AlphaFoldDB" id="A0A0B4H7V0"/>
<evidence type="ECO:0000313" key="2">
    <source>
        <dbReference type="Proteomes" id="UP000031192"/>
    </source>
</evidence>
<accession>A0A0B4H7V0</accession>
<reference evidence="1 2" key="1">
    <citation type="journal article" date="2014" name="Proc. Natl. Acad. Sci. U.S.A.">
        <title>Trajectory and genomic determinants of fungal-pathogen speciation and host adaptation.</title>
        <authorList>
            <person name="Hu X."/>
            <person name="Xiao G."/>
            <person name="Zheng P."/>
            <person name="Shang Y."/>
            <person name="Su Y."/>
            <person name="Zhang X."/>
            <person name="Liu X."/>
            <person name="Zhan S."/>
            <person name="St Leger R.J."/>
            <person name="Wang C."/>
        </authorList>
    </citation>
    <scope>NUCLEOTIDE SEQUENCE [LARGE SCALE GENOMIC DNA]</scope>
    <source>
        <strain evidence="1 2">ARSEF 977</strain>
    </source>
</reference>
<dbReference type="Proteomes" id="UP000031192">
    <property type="component" value="Unassembled WGS sequence"/>
</dbReference>
<evidence type="ECO:0000313" key="1">
    <source>
        <dbReference type="EMBL" id="KID91438.1"/>
    </source>
</evidence>
<name>A0A0B4H7V0_METGA</name>
<comment type="caution">
    <text evidence="1">The sequence shown here is derived from an EMBL/GenBank/DDBJ whole genome shotgun (WGS) entry which is preliminary data.</text>
</comment>
<organism evidence="1 2">
    <name type="scientific">Metarhizium guizhouense (strain ARSEF 977)</name>
    <dbReference type="NCBI Taxonomy" id="1276136"/>
    <lineage>
        <taxon>Eukaryota</taxon>
        <taxon>Fungi</taxon>
        <taxon>Dikarya</taxon>
        <taxon>Ascomycota</taxon>
        <taxon>Pezizomycotina</taxon>
        <taxon>Sordariomycetes</taxon>
        <taxon>Hypocreomycetidae</taxon>
        <taxon>Hypocreales</taxon>
        <taxon>Clavicipitaceae</taxon>
        <taxon>Metarhizium</taxon>
    </lineage>
</organism>
<dbReference type="HOGENOM" id="CLU_2334056_0_0_1"/>
<proteinExistence type="predicted"/>
<protein>
    <submittedName>
        <fullName evidence="1">Uncharacterized protein</fullName>
    </submittedName>
</protein>
<keyword evidence="2" id="KW-1185">Reference proteome</keyword>
<gene>
    <name evidence="1" type="ORF">MGU_01408</name>
</gene>